<dbReference type="Proteomes" id="UP000645612">
    <property type="component" value="Unassembled WGS sequence"/>
</dbReference>
<evidence type="ECO:0000256" key="1">
    <source>
        <dbReference type="SAM" id="MobiDB-lite"/>
    </source>
</evidence>
<accession>A0A8I1DS32</accession>
<sequence length="64" mass="6755">MDAEPGSAARAAATLAAVPESPSPQAASVHSSAIMKTPRQCGKRLSERRDLTTGFLFDSNRIPE</sequence>
<evidence type="ECO:0000313" key="2">
    <source>
        <dbReference type="EMBL" id="MBH9702263.1"/>
    </source>
</evidence>
<comment type="caution">
    <text evidence="2">The sequence shown here is derived from an EMBL/GenBank/DDBJ whole genome shotgun (WGS) entry which is preliminary data.</text>
</comment>
<gene>
    <name evidence="2" type="ORF">JAO13_38120</name>
</gene>
<dbReference type="RefSeq" id="WP_155648243.1">
    <property type="nucleotide sequence ID" value="NZ_CADDZZ010000030.1"/>
</dbReference>
<organism evidence="2 3">
    <name type="scientific">Burkholderia cepacia</name>
    <name type="common">Pseudomonas cepacia</name>
    <dbReference type="NCBI Taxonomy" id="292"/>
    <lineage>
        <taxon>Bacteria</taxon>
        <taxon>Pseudomonadati</taxon>
        <taxon>Pseudomonadota</taxon>
        <taxon>Betaproteobacteria</taxon>
        <taxon>Burkholderiales</taxon>
        <taxon>Burkholderiaceae</taxon>
        <taxon>Burkholderia</taxon>
        <taxon>Burkholderia cepacia complex</taxon>
    </lineage>
</organism>
<proteinExistence type="predicted"/>
<dbReference type="EMBL" id="JAEDXG010000064">
    <property type="protein sequence ID" value="MBH9702263.1"/>
    <property type="molecule type" value="Genomic_DNA"/>
</dbReference>
<feature type="compositionally biased region" description="Low complexity" evidence="1">
    <location>
        <begin position="8"/>
        <end position="17"/>
    </location>
</feature>
<dbReference type="AlphaFoldDB" id="A0A8I1DS32"/>
<evidence type="ECO:0000313" key="3">
    <source>
        <dbReference type="Proteomes" id="UP000645612"/>
    </source>
</evidence>
<protein>
    <submittedName>
        <fullName evidence="2">Uncharacterized protein</fullName>
    </submittedName>
</protein>
<feature type="region of interest" description="Disordered" evidence="1">
    <location>
        <begin position="1"/>
        <end position="47"/>
    </location>
</feature>
<name>A0A8I1DS32_BURCE</name>
<reference evidence="2" key="1">
    <citation type="submission" date="2020-12" db="EMBL/GenBank/DDBJ databases">
        <title>Burkholderia cepacia complex in Mexico.</title>
        <authorList>
            <person name="Estrada P."/>
        </authorList>
    </citation>
    <scope>NUCLEOTIDE SEQUENCE</scope>
    <source>
        <strain evidence="2">871</strain>
    </source>
</reference>